<comment type="catalytic activity">
    <reaction evidence="6 8">
        <text>dCMP + ATP = dCDP + ADP</text>
        <dbReference type="Rhea" id="RHEA:25094"/>
        <dbReference type="ChEBI" id="CHEBI:30616"/>
        <dbReference type="ChEBI" id="CHEBI:57566"/>
        <dbReference type="ChEBI" id="CHEBI:58593"/>
        <dbReference type="ChEBI" id="CHEBI:456216"/>
        <dbReference type="EC" id="2.7.4.25"/>
    </reaction>
</comment>
<dbReference type="InterPro" id="IPR027417">
    <property type="entry name" value="P-loop_NTPase"/>
</dbReference>
<keyword evidence="4 8" id="KW-0418">Kinase</keyword>
<evidence type="ECO:0000256" key="8">
    <source>
        <dbReference type="HAMAP-Rule" id="MF_00238"/>
    </source>
</evidence>
<keyword evidence="5 8" id="KW-0067">ATP-binding</keyword>
<evidence type="ECO:0000313" key="10">
    <source>
        <dbReference type="EMBL" id="BCS88745.1"/>
    </source>
</evidence>
<dbReference type="EMBL" id="AP024485">
    <property type="protein sequence ID" value="BCS88745.1"/>
    <property type="molecule type" value="Genomic_DNA"/>
</dbReference>
<comment type="similarity">
    <text evidence="1 8">Belongs to the cytidylate kinase family. Type 1 subfamily.</text>
</comment>
<dbReference type="RefSeq" id="WP_229590737.1">
    <property type="nucleotide sequence ID" value="NZ_AP024485.1"/>
</dbReference>
<dbReference type="InterPro" id="IPR003136">
    <property type="entry name" value="Cytidylate_kin"/>
</dbReference>
<keyword evidence="2 8" id="KW-0808">Transferase</keyword>
<comment type="subcellular location">
    <subcellularLocation>
        <location evidence="8">Cytoplasm</location>
    </subcellularLocation>
</comment>
<accession>A0ABM7P710</accession>
<dbReference type="SUPFAM" id="SSF52540">
    <property type="entry name" value="P-loop containing nucleoside triphosphate hydrolases"/>
    <property type="match status" value="1"/>
</dbReference>
<evidence type="ECO:0000256" key="1">
    <source>
        <dbReference type="ARBA" id="ARBA00009427"/>
    </source>
</evidence>
<dbReference type="CDD" id="cd02020">
    <property type="entry name" value="CMPK"/>
    <property type="match status" value="1"/>
</dbReference>
<evidence type="ECO:0000259" key="9">
    <source>
        <dbReference type="Pfam" id="PF02224"/>
    </source>
</evidence>
<evidence type="ECO:0000256" key="3">
    <source>
        <dbReference type="ARBA" id="ARBA00022741"/>
    </source>
</evidence>
<name>A0ABM7P710_9BACT</name>
<dbReference type="GO" id="GO:0016301">
    <property type="term" value="F:kinase activity"/>
    <property type="evidence" value="ECO:0007669"/>
    <property type="project" value="UniProtKB-KW"/>
</dbReference>
<evidence type="ECO:0000256" key="4">
    <source>
        <dbReference type="ARBA" id="ARBA00022777"/>
    </source>
</evidence>
<evidence type="ECO:0000256" key="2">
    <source>
        <dbReference type="ARBA" id="ARBA00022679"/>
    </source>
</evidence>
<dbReference type="NCBIfam" id="TIGR00017">
    <property type="entry name" value="cmk"/>
    <property type="match status" value="1"/>
</dbReference>
<feature type="binding site" evidence="8">
    <location>
        <begin position="11"/>
        <end position="19"/>
    </location>
    <ligand>
        <name>ATP</name>
        <dbReference type="ChEBI" id="CHEBI:30616"/>
    </ligand>
</feature>
<dbReference type="Pfam" id="PF02224">
    <property type="entry name" value="Cytidylate_kin"/>
    <property type="match status" value="1"/>
</dbReference>
<dbReference type="HAMAP" id="MF_00238">
    <property type="entry name" value="Cytidyl_kinase_type1"/>
    <property type="match status" value="1"/>
</dbReference>
<dbReference type="Proteomes" id="UP001053296">
    <property type="component" value="Chromosome"/>
</dbReference>
<keyword evidence="11" id="KW-1185">Reference proteome</keyword>
<sequence length="231" mass="25329">MADLLIVTIDGPAGVGKSTMAKQLARHLSIPYLDTGAMFRSVAWKLGEGSWEWDEGRIQAELDTFEYALSGIGEDSVLSLNGTPIGNEIRTEEVGMWASNVATLPVVRSFLKKAQQDLGARFSLVAEGRDMGTVIFPDAPHKFFLDATVDERAHRRFKQLQAMNKPADLNELKEQIAKRDHQDRNRAVAPLKAADDATTIDTTDMNKEQVFVALKEGVACDTTGNEGVTHA</sequence>
<evidence type="ECO:0000256" key="5">
    <source>
        <dbReference type="ARBA" id="ARBA00022840"/>
    </source>
</evidence>
<reference evidence="10" key="1">
    <citation type="journal article" date="2022" name="Arch. Microbiol.">
        <title>Pseudodesulfovibrio sediminis sp. nov., a mesophilic and neutrophilic sulfate-reducing bacterium isolated from sediment of a brackish lake.</title>
        <authorList>
            <person name="Takahashi A."/>
            <person name="Kojima H."/>
            <person name="Watanabe M."/>
            <person name="Fukui M."/>
        </authorList>
    </citation>
    <scope>NUCLEOTIDE SEQUENCE</scope>
    <source>
        <strain evidence="10">SF6</strain>
    </source>
</reference>
<dbReference type="InterPro" id="IPR011994">
    <property type="entry name" value="Cytidylate_kinase_dom"/>
</dbReference>
<keyword evidence="3 8" id="KW-0547">Nucleotide-binding</keyword>
<evidence type="ECO:0000313" key="11">
    <source>
        <dbReference type="Proteomes" id="UP001053296"/>
    </source>
</evidence>
<gene>
    <name evidence="8 10" type="primary">cmk</name>
    <name evidence="10" type="ORF">PSDVSF_19870</name>
</gene>
<organism evidence="10 11">
    <name type="scientific">Pseudodesulfovibrio sediminis</name>
    <dbReference type="NCBI Taxonomy" id="2810563"/>
    <lineage>
        <taxon>Bacteria</taxon>
        <taxon>Pseudomonadati</taxon>
        <taxon>Thermodesulfobacteriota</taxon>
        <taxon>Desulfovibrionia</taxon>
        <taxon>Desulfovibrionales</taxon>
        <taxon>Desulfovibrionaceae</taxon>
    </lineage>
</organism>
<keyword evidence="8" id="KW-0963">Cytoplasm</keyword>
<protein>
    <recommendedName>
        <fullName evidence="8">Cytidylate kinase</fullName>
        <shortName evidence="8">CK</shortName>
        <ecNumber evidence="8">2.7.4.25</ecNumber>
    </recommendedName>
    <alternativeName>
        <fullName evidence="8">Cytidine monophosphate kinase</fullName>
        <shortName evidence="8">CMP kinase</shortName>
    </alternativeName>
</protein>
<evidence type="ECO:0000256" key="7">
    <source>
        <dbReference type="ARBA" id="ARBA00048478"/>
    </source>
</evidence>
<feature type="domain" description="Cytidylate kinase" evidence="9">
    <location>
        <begin position="7"/>
        <end position="211"/>
    </location>
</feature>
<evidence type="ECO:0000256" key="6">
    <source>
        <dbReference type="ARBA" id="ARBA00047615"/>
    </source>
</evidence>
<dbReference type="Gene3D" id="3.40.50.300">
    <property type="entry name" value="P-loop containing nucleotide triphosphate hydrolases"/>
    <property type="match status" value="1"/>
</dbReference>
<proteinExistence type="inferred from homology"/>
<dbReference type="EC" id="2.7.4.25" evidence="8"/>
<comment type="catalytic activity">
    <reaction evidence="7 8">
        <text>CMP + ATP = CDP + ADP</text>
        <dbReference type="Rhea" id="RHEA:11600"/>
        <dbReference type="ChEBI" id="CHEBI:30616"/>
        <dbReference type="ChEBI" id="CHEBI:58069"/>
        <dbReference type="ChEBI" id="CHEBI:60377"/>
        <dbReference type="ChEBI" id="CHEBI:456216"/>
        <dbReference type="EC" id="2.7.4.25"/>
    </reaction>
</comment>